<sequence>MEARVSANVLSIGYSLQVLQTCLHWRICARSTCEIVWTYIPYLRLSIMSSTHHTLGDPTWTLDAIGYLPRHMSMDAYTLLPGELGPAHQPLVLACVGERGERIPLGLCRCSRVDVHRSPCIRHRLALTPASFGHARHAEPNAMLAIPLIPSPWIPPLACPSQSHASGTERRDPWGGRCGSCVC</sequence>
<dbReference type="AlphaFoldDB" id="A0A1J7J2Q0"/>
<evidence type="ECO:0000313" key="1">
    <source>
        <dbReference type="EMBL" id="OIW34046.1"/>
    </source>
</evidence>
<protein>
    <submittedName>
        <fullName evidence="1">Uncharacterized protein</fullName>
    </submittedName>
</protein>
<name>A0A1J7J2Q0_9PEZI</name>
<proteinExistence type="predicted"/>
<accession>A0A1J7J2Q0</accession>
<evidence type="ECO:0000313" key="2">
    <source>
        <dbReference type="Proteomes" id="UP000182658"/>
    </source>
</evidence>
<keyword evidence="2" id="KW-1185">Reference proteome</keyword>
<dbReference type="EMBL" id="KV875094">
    <property type="protein sequence ID" value="OIW34046.1"/>
    <property type="molecule type" value="Genomic_DNA"/>
</dbReference>
<dbReference type="InParanoid" id="A0A1J7J2Q0"/>
<reference evidence="1 2" key="1">
    <citation type="submission" date="2016-10" db="EMBL/GenBank/DDBJ databases">
        <title>Draft genome sequence of Coniochaeta ligniaria NRRL30616, a lignocellulolytic fungus for bioabatement of inhibitors in plant biomass hydrolysates.</title>
        <authorList>
            <consortium name="DOE Joint Genome Institute"/>
            <person name="Jimenez D.J."/>
            <person name="Hector R.E."/>
            <person name="Riley R."/>
            <person name="Sun H."/>
            <person name="Grigoriev I.V."/>
            <person name="Van Elsas J.D."/>
            <person name="Nichols N.N."/>
        </authorList>
    </citation>
    <scope>NUCLEOTIDE SEQUENCE [LARGE SCALE GENOMIC DNA]</scope>
    <source>
        <strain evidence="1 2">NRRL 30616</strain>
    </source>
</reference>
<gene>
    <name evidence="1" type="ORF">CONLIGDRAFT_207172</name>
</gene>
<dbReference type="Proteomes" id="UP000182658">
    <property type="component" value="Unassembled WGS sequence"/>
</dbReference>
<organism evidence="1 2">
    <name type="scientific">Coniochaeta ligniaria NRRL 30616</name>
    <dbReference type="NCBI Taxonomy" id="1408157"/>
    <lineage>
        <taxon>Eukaryota</taxon>
        <taxon>Fungi</taxon>
        <taxon>Dikarya</taxon>
        <taxon>Ascomycota</taxon>
        <taxon>Pezizomycotina</taxon>
        <taxon>Sordariomycetes</taxon>
        <taxon>Sordariomycetidae</taxon>
        <taxon>Coniochaetales</taxon>
        <taxon>Coniochaetaceae</taxon>
        <taxon>Coniochaeta</taxon>
    </lineage>
</organism>